<dbReference type="GO" id="GO:0003700">
    <property type="term" value="F:DNA-binding transcription factor activity"/>
    <property type="evidence" value="ECO:0007669"/>
    <property type="project" value="TreeGrafter"/>
</dbReference>
<gene>
    <name evidence="3" type="ORF">CR203_01270</name>
</gene>
<dbReference type="CDD" id="cd00093">
    <property type="entry name" value="HTH_XRE"/>
    <property type="match status" value="1"/>
</dbReference>
<evidence type="ECO:0000256" key="1">
    <source>
        <dbReference type="ARBA" id="ARBA00023125"/>
    </source>
</evidence>
<dbReference type="InterPro" id="IPR050807">
    <property type="entry name" value="TransReg_Diox_bact_type"/>
</dbReference>
<dbReference type="Pfam" id="PF01381">
    <property type="entry name" value="HTH_3"/>
    <property type="match status" value="1"/>
</dbReference>
<dbReference type="Gene3D" id="1.10.260.40">
    <property type="entry name" value="lambda repressor-like DNA-binding domains"/>
    <property type="match status" value="1"/>
</dbReference>
<evidence type="ECO:0000259" key="2">
    <source>
        <dbReference type="PROSITE" id="PS50943"/>
    </source>
</evidence>
<evidence type="ECO:0000313" key="4">
    <source>
        <dbReference type="Proteomes" id="UP000281498"/>
    </source>
</evidence>
<dbReference type="InterPro" id="IPR010982">
    <property type="entry name" value="Lambda_DNA-bd_dom_sf"/>
</dbReference>
<name>A0A3A9KDT6_9BACI</name>
<keyword evidence="4" id="KW-1185">Reference proteome</keyword>
<proteinExistence type="predicted"/>
<reference evidence="3 4" key="1">
    <citation type="submission" date="2017-10" db="EMBL/GenBank/DDBJ databases">
        <title>Bacillus sp. nov., a halophilic bacterium isolated from a Keqin Lake.</title>
        <authorList>
            <person name="Wang H."/>
        </authorList>
    </citation>
    <scope>NUCLEOTIDE SEQUENCE [LARGE SCALE GENOMIC DNA]</scope>
    <source>
        <strain evidence="3 4">KCTC 13187</strain>
    </source>
</reference>
<dbReference type="GO" id="GO:0003677">
    <property type="term" value="F:DNA binding"/>
    <property type="evidence" value="ECO:0007669"/>
    <property type="project" value="UniProtKB-KW"/>
</dbReference>
<sequence length="80" mass="9454">MKVISEMIKRRRKEKGYTLSELSRKTGVSKSYLSYLERNMKKNPSIDVVKRIFLTLDLPLSPLLHHERIVEDLPKQQQQS</sequence>
<organism evidence="3 4">
    <name type="scientific">Salipaludibacillus neizhouensis</name>
    <dbReference type="NCBI Taxonomy" id="885475"/>
    <lineage>
        <taxon>Bacteria</taxon>
        <taxon>Bacillati</taxon>
        <taxon>Bacillota</taxon>
        <taxon>Bacilli</taxon>
        <taxon>Bacillales</taxon>
        <taxon>Bacillaceae</taxon>
    </lineage>
</organism>
<dbReference type="OrthoDB" id="1859224at2"/>
<dbReference type="PANTHER" id="PTHR46797:SF13">
    <property type="entry name" value="HTH-TYPE TRANSCRIPTIONAL REGULATOR SINR"/>
    <property type="match status" value="1"/>
</dbReference>
<evidence type="ECO:0000313" key="3">
    <source>
        <dbReference type="EMBL" id="RKL68712.1"/>
    </source>
</evidence>
<dbReference type="AlphaFoldDB" id="A0A3A9KDT6"/>
<accession>A0A3A9KDT6</accession>
<dbReference type="SUPFAM" id="SSF47413">
    <property type="entry name" value="lambda repressor-like DNA-binding domains"/>
    <property type="match status" value="1"/>
</dbReference>
<dbReference type="PANTHER" id="PTHR46797">
    <property type="entry name" value="HTH-TYPE TRANSCRIPTIONAL REGULATOR"/>
    <property type="match status" value="1"/>
</dbReference>
<dbReference type="InterPro" id="IPR001387">
    <property type="entry name" value="Cro/C1-type_HTH"/>
</dbReference>
<dbReference type="Proteomes" id="UP000281498">
    <property type="component" value="Unassembled WGS sequence"/>
</dbReference>
<protein>
    <recommendedName>
        <fullName evidence="2">HTH cro/C1-type domain-containing protein</fullName>
    </recommendedName>
</protein>
<dbReference type="SMART" id="SM00530">
    <property type="entry name" value="HTH_XRE"/>
    <property type="match status" value="1"/>
</dbReference>
<dbReference type="PROSITE" id="PS50943">
    <property type="entry name" value="HTH_CROC1"/>
    <property type="match status" value="1"/>
</dbReference>
<comment type="caution">
    <text evidence="3">The sequence shown here is derived from an EMBL/GenBank/DDBJ whole genome shotgun (WGS) entry which is preliminary data.</text>
</comment>
<feature type="domain" description="HTH cro/C1-type" evidence="2">
    <location>
        <begin position="8"/>
        <end position="63"/>
    </location>
</feature>
<dbReference type="EMBL" id="PDOE01000001">
    <property type="protein sequence ID" value="RKL68712.1"/>
    <property type="molecule type" value="Genomic_DNA"/>
</dbReference>
<dbReference type="GO" id="GO:0005829">
    <property type="term" value="C:cytosol"/>
    <property type="evidence" value="ECO:0007669"/>
    <property type="project" value="TreeGrafter"/>
</dbReference>
<keyword evidence="1" id="KW-0238">DNA-binding</keyword>